<keyword evidence="7" id="KW-1185">Reference proteome</keyword>
<dbReference type="Gene3D" id="1.25.40.10">
    <property type="entry name" value="Tetratricopeptide repeat domain"/>
    <property type="match status" value="2"/>
</dbReference>
<dbReference type="PROSITE" id="PS00041">
    <property type="entry name" value="HTH_ARAC_FAMILY_1"/>
    <property type="match status" value="1"/>
</dbReference>
<evidence type="ECO:0000256" key="1">
    <source>
        <dbReference type="ARBA" id="ARBA00023015"/>
    </source>
</evidence>
<comment type="caution">
    <text evidence="6">The sequence shown here is derived from an EMBL/GenBank/DDBJ whole genome shotgun (WGS) entry which is preliminary data.</text>
</comment>
<evidence type="ECO:0000256" key="4">
    <source>
        <dbReference type="SAM" id="Phobius"/>
    </source>
</evidence>
<accession>A0ABV9T6Q6</accession>
<dbReference type="EMBL" id="JBHSJJ010000016">
    <property type="protein sequence ID" value="MFC4874176.1"/>
    <property type="molecule type" value="Genomic_DNA"/>
</dbReference>
<sequence>MEKPAHSQAFRSLLEVLEREVEANLKNEQFGVEELAQKVGMSRSNLHRKLQSATGQSVSQYIREYRLRKALEHLEIGDLTVAEVAYEVGFGSPSYFTTCFTEYFGYAPSMVKHKIKAINTDHKENSAPNTPQHHPFRAGKLIVSGLFLAVLLTAIFVYQFFIKENEKGPIALENSIHGKSIAVLPFRNLSTDDENEYFVDGVVGTITTHLSRIKDLKVISRTSADRYRESAHSIPEIARELRVSHLLEGSIQRFQNTVRIDVRLVDAGSEGQVWAEHYDRELKDIFMIQNEIAENVSSVLQTTLSPEEKVLLSQASTDNPEAYDLYLKGEYEFNTYTRSGIHRAARCFQQAIALDSGYALAYGALAATYILKAGMFGAELSPLEAFSLAKPLLDKALALDPGNVETITWKGFYLLYNDWDFEGAEQLYQKAIASDFQSALAVYADFLNFIGRHDEALAVSRRLDQTDPYYPNTRMILSLYYTGRYEEAEEFALARMRMFNNHSTMENYGFLLLNTGRHREAISLFQRVLQIEGIRYPRVLGWMGAAYARAGETGKALELMAELKEKINENDAGALRFFIAVICAALDDKPSALQWLQEAYAQHEMEIPWLKSEPQFYGLHEDPAFQDLLARVGFP</sequence>
<dbReference type="InterPro" id="IPR009057">
    <property type="entry name" value="Homeodomain-like_sf"/>
</dbReference>
<keyword evidence="1" id="KW-0805">Transcription regulation</keyword>
<dbReference type="Gene3D" id="3.40.50.10070">
    <property type="entry name" value="TolB, N-terminal domain"/>
    <property type="match status" value="1"/>
</dbReference>
<dbReference type="InterPro" id="IPR018062">
    <property type="entry name" value="HTH_AraC-typ_CS"/>
</dbReference>
<keyword evidence="4" id="KW-0812">Transmembrane</keyword>
<evidence type="ECO:0000313" key="7">
    <source>
        <dbReference type="Proteomes" id="UP001595818"/>
    </source>
</evidence>
<dbReference type="Pfam" id="PF07721">
    <property type="entry name" value="TPR_4"/>
    <property type="match status" value="1"/>
</dbReference>
<dbReference type="InterPro" id="IPR018060">
    <property type="entry name" value="HTH_AraC"/>
</dbReference>
<feature type="transmembrane region" description="Helical" evidence="4">
    <location>
        <begin position="141"/>
        <end position="161"/>
    </location>
</feature>
<dbReference type="PANTHER" id="PTHR43280:SF2">
    <property type="entry name" value="HTH-TYPE TRANSCRIPTIONAL REGULATOR EXSA"/>
    <property type="match status" value="1"/>
</dbReference>
<proteinExistence type="predicted"/>
<dbReference type="Pfam" id="PF12833">
    <property type="entry name" value="HTH_18"/>
    <property type="match status" value="1"/>
</dbReference>
<dbReference type="InterPro" id="IPR020449">
    <property type="entry name" value="Tscrpt_reg_AraC-type_HTH"/>
</dbReference>
<keyword evidence="2" id="KW-0238">DNA-binding</keyword>
<evidence type="ECO:0000256" key="2">
    <source>
        <dbReference type="ARBA" id="ARBA00023125"/>
    </source>
</evidence>
<dbReference type="SMART" id="SM00342">
    <property type="entry name" value="HTH_ARAC"/>
    <property type="match status" value="1"/>
</dbReference>
<reference evidence="7" key="1">
    <citation type="journal article" date="2019" name="Int. J. Syst. Evol. Microbiol.">
        <title>The Global Catalogue of Microorganisms (GCM) 10K type strain sequencing project: providing services to taxonomists for standard genome sequencing and annotation.</title>
        <authorList>
            <consortium name="The Broad Institute Genomics Platform"/>
            <consortium name="The Broad Institute Genome Sequencing Center for Infectious Disease"/>
            <person name="Wu L."/>
            <person name="Ma J."/>
        </authorList>
    </citation>
    <scope>NUCLEOTIDE SEQUENCE [LARGE SCALE GENOMIC DNA]</scope>
    <source>
        <strain evidence="7">CGMCC 4.7466</strain>
    </source>
</reference>
<dbReference type="PRINTS" id="PR00032">
    <property type="entry name" value="HTHARAC"/>
</dbReference>
<evidence type="ECO:0000256" key="3">
    <source>
        <dbReference type="ARBA" id="ARBA00023163"/>
    </source>
</evidence>
<organism evidence="6 7">
    <name type="scientific">Negadavirga shengliensis</name>
    <dbReference type="NCBI Taxonomy" id="1389218"/>
    <lineage>
        <taxon>Bacteria</taxon>
        <taxon>Pseudomonadati</taxon>
        <taxon>Bacteroidota</taxon>
        <taxon>Cytophagia</taxon>
        <taxon>Cytophagales</taxon>
        <taxon>Cyclobacteriaceae</taxon>
        <taxon>Negadavirga</taxon>
    </lineage>
</organism>
<feature type="domain" description="HTH araC/xylS-type" evidence="5">
    <location>
        <begin position="15"/>
        <end position="114"/>
    </location>
</feature>
<dbReference type="PANTHER" id="PTHR43280">
    <property type="entry name" value="ARAC-FAMILY TRANSCRIPTIONAL REGULATOR"/>
    <property type="match status" value="1"/>
</dbReference>
<evidence type="ECO:0000259" key="5">
    <source>
        <dbReference type="PROSITE" id="PS01124"/>
    </source>
</evidence>
<evidence type="ECO:0000313" key="6">
    <source>
        <dbReference type="EMBL" id="MFC4874176.1"/>
    </source>
</evidence>
<dbReference type="RefSeq" id="WP_377067776.1">
    <property type="nucleotide sequence ID" value="NZ_JBHSJJ010000016.1"/>
</dbReference>
<keyword evidence="4" id="KW-0472">Membrane</keyword>
<dbReference type="SUPFAM" id="SSF48452">
    <property type="entry name" value="TPR-like"/>
    <property type="match status" value="2"/>
</dbReference>
<name>A0ABV9T6Q6_9BACT</name>
<gene>
    <name evidence="6" type="ORF">ACFPFU_20900</name>
</gene>
<keyword evidence="4" id="KW-1133">Transmembrane helix</keyword>
<dbReference type="InterPro" id="IPR011990">
    <property type="entry name" value="TPR-like_helical_dom_sf"/>
</dbReference>
<dbReference type="SUPFAM" id="SSF46689">
    <property type="entry name" value="Homeodomain-like"/>
    <property type="match status" value="1"/>
</dbReference>
<dbReference type="InterPro" id="IPR011717">
    <property type="entry name" value="TPR-4"/>
</dbReference>
<dbReference type="PROSITE" id="PS01124">
    <property type="entry name" value="HTH_ARAC_FAMILY_2"/>
    <property type="match status" value="1"/>
</dbReference>
<keyword evidence="3" id="KW-0804">Transcription</keyword>
<dbReference type="Gene3D" id="1.10.10.60">
    <property type="entry name" value="Homeodomain-like"/>
    <property type="match status" value="1"/>
</dbReference>
<protein>
    <submittedName>
        <fullName evidence="6">Helix-turn-helix domain-containing protein</fullName>
    </submittedName>
</protein>
<dbReference type="Proteomes" id="UP001595818">
    <property type="component" value="Unassembled WGS sequence"/>
</dbReference>